<dbReference type="InParanoid" id="A0A0C3EPL5"/>
<feature type="compositionally biased region" description="Basic and acidic residues" evidence="1">
    <location>
        <begin position="700"/>
        <end position="727"/>
    </location>
</feature>
<feature type="compositionally biased region" description="Basic and acidic residues" evidence="1">
    <location>
        <begin position="352"/>
        <end position="363"/>
    </location>
</feature>
<organism evidence="2 3">
    <name type="scientific">Scleroderma citrinum Foug A</name>
    <dbReference type="NCBI Taxonomy" id="1036808"/>
    <lineage>
        <taxon>Eukaryota</taxon>
        <taxon>Fungi</taxon>
        <taxon>Dikarya</taxon>
        <taxon>Basidiomycota</taxon>
        <taxon>Agaricomycotina</taxon>
        <taxon>Agaricomycetes</taxon>
        <taxon>Agaricomycetidae</taxon>
        <taxon>Boletales</taxon>
        <taxon>Sclerodermatineae</taxon>
        <taxon>Sclerodermataceae</taxon>
        <taxon>Scleroderma</taxon>
    </lineage>
</organism>
<dbReference type="PANTHER" id="PTHR40788">
    <property type="entry name" value="CLR5 DOMAIN-CONTAINING PROTEIN-RELATED"/>
    <property type="match status" value="1"/>
</dbReference>
<dbReference type="HOGENOM" id="CLU_017200_0_0_1"/>
<dbReference type="GO" id="GO:0003729">
    <property type="term" value="F:mRNA binding"/>
    <property type="evidence" value="ECO:0007669"/>
    <property type="project" value="InterPro"/>
</dbReference>
<name>A0A0C3EPL5_9AGAM</name>
<evidence type="ECO:0000313" key="2">
    <source>
        <dbReference type="EMBL" id="KIM69786.1"/>
    </source>
</evidence>
<feature type="region of interest" description="Disordered" evidence="1">
    <location>
        <begin position="584"/>
        <end position="607"/>
    </location>
</feature>
<accession>A0A0C3EPL5</accession>
<proteinExistence type="predicted"/>
<protein>
    <submittedName>
        <fullName evidence="2">Uncharacterized protein</fullName>
    </submittedName>
</protein>
<evidence type="ECO:0000313" key="3">
    <source>
        <dbReference type="Proteomes" id="UP000053989"/>
    </source>
</evidence>
<feature type="compositionally biased region" description="Basic residues" evidence="1">
    <location>
        <begin position="595"/>
        <end position="607"/>
    </location>
</feature>
<dbReference type="AlphaFoldDB" id="A0A0C3EPL5"/>
<dbReference type="OrthoDB" id="2922289at2759"/>
<reference evidence="3" key="2">
    <citation type="submission" date="2015-01" db="EMBL/GenBank/DDBJ databases">
        <title>Evolutionary Origins and Diversification of the Mycorrhizal Mutualists.</title>
        <authorList>
            <consortium name="DOE Joint Genome Institute"/>
            <consortium name="Mycorrhizal Genomics Consortium"/>
            <person name="Kohler A."/>
            <person name="Kuo A."/>
            <person name="Nagy L.G."/>
            <person name="Floudas D."/>
            <person name="Copeland A."/>
            <person name="Barry K.W."/>
            <person name="Cichocki N."/>
            <person name="Veneault-Fourrey C."/>
            <person name="LaButti K."/>
            <person name="Lindquist E.A."/>
            <person name="Lipzen A."/>
            <person name="Lundell T."/>
            <person name="Morin E."/>
            <person name="Murat C."/>
            <person name="Riley R."/>
            <person name="Ohm R."/>
            <person name="Sun H."/>
            <person name="Tunlid A."/>
            <person name="Henrissat B."/>
            <person name="Grigoriev I.V."/>
            <person name="Hibbett D.S."/>
            <person name="Martin F."/>
        </authorList>
    </citation>
    <scope>NUCLEOTIDE SEQUENCE [LARGE SCALE GENOMIC DNA]</scope>
    <source>
        <strain evidence="3">Foug A</strain>
    </source>
</reference>
<feature type="region of interest" description="Disordered" evidence="1">
    <location>
        <begin position="340"/>
        <end position="427"/>
    </location>
</feature>
<reference evidence="2 3" key="1">
    <citation type="submission" date="2014-04" db="EMBL/GenBank/DDBJ databases">
        <authorList>
            <consortium name="DOE Joint Genome Institute"/>
            <person name="Kuo A."/>
            <person name="Kohler A."/>
            <person name="Nagy L.G."/>
            <person name="Floudas D."/>
            <person name="Copeland A."/>
            <person name="Barry K.W."/>
            <person name="Cichocki N."/>
            <person name="Veneault-Fourrey C."/>
            <person name="LaButti K."/>
            <person name="Lindquist E.A."/>
            <person name="Lipzen A."/>
            <person name="Lundell T."/>
            <person name="Morin E."/>
            <person name="Murat C."/>
            <person name="Sun H."/>
            <person name="Tunlid A."/>
            <person name="Henrissat B."/>
            <person name="Grigoriev I.V."/>
            <person name="Hibbett D.S."/>
            <person name="Martin F."/>
            <person name="Nordberg H.P."/>
            <person name="Cantor M.N."/>
            <person name="Hua S.X."/>
        </authorList>
    </citation>
    <scope>NUCLEOTIDE SEQUENCE [LARGE SCALE GENOMIC DNA]</scope>
    <source>
        <strain evidence="2 3">Foug A</strain>
    </source>
</reference>
<dbReference type="STRING" id="1036808.A0A0C3EPL5"/>
<evidence type="ECO:0000256" key="1">
    <source>
        <dbReference type="SAM" id="MobiDB-lite"/>
    </source>
</evidence>
<dbReference type="EMBL" id="KN822006">
    <property type="protein sequence ID" value="KIM69786.1"/>
    <property type="molecule type" value="Genomic_DNA"/>
</dbReference>
<sequence length="835" mass="93539">MSPLKLEKCIRIAESEFNASLDSIAALKDSELFYDTIKDEIVARTPHTTSRGIEDILSNTSHVASVVATRIHNAYVIASGWKIVLDILRGLEKSGLKDATAHAQLRKDDGLRSRYLALWDVVNVLVDLGQMQFSVLATTTPHYSHYFETAESTKQGELGVVFDWSGLKDACKSFMDSIIIELCFPGAPYPKRILFQVLHDAVDECPREAKRFPQKMWDAVGDLSVTLELQELLESPLLGPEGAKLKASPRKMPERYELWLDAQIYSKKASESYEKFQDIINPLESTRSQAVLDRMWKAIDMNYFGVSSVFIDNLWQLEDAHRRTPQWSVVYMPDFPMSDYDSGSEDATTGLVKRDPRRNELKKQQRKLLAITDGRADDSYDDMPGLRSVSDTSDESDADYDSDDDDEGGDDDDDDETAYDEEEDVVYRNFHREAMDAARTIPEFLYRNAHVPEFDAMAEECKENPFFKILSSLQGRMFSSSAKLSATSRTEPRKGVLGANLQAVKTTGNVTPAFDIDFSNVPEDDLPPLQALATPKKKRTIMIRTTDPPMAVSGMPHDRPLSGGVNAAVVPLIPRGQRATVEDFEDEVDTMSSTSKKKKKKKKPKKKQFAIDKLATVQDDVASMANTESITLGSFAGVRSKSPSSKLPDSNASMTSLGHMSTTSLAIAPTTAKSAHAYLQELGPQKEKIKSRPHHTSGFPEKKGFLSKLSGKDQDKHSVQKDSEANVKKPSVFSRLRKKTKGYMERLLHIGDEKGGLKWENLLKIMREMGFSYDPSTAGSSVRFDPPNKADKSITIHKPHPDPTIDPTRLKKISKRLKEYYGWCEEDFLERTLNA</sequence>
<gene>
    <name evidence="2" type="ORF">SCLCIDRAFT_1208320</name>
</gene>
<dbReference type="PANTHER" id="PTHR40788:SF1">
    <property type="entry name" value="IPA PROTEIN"/>
    <property type="match status" value="1"/>
</dbReference>
<dbReference type="Pfam" id="PF07927">
    <property type="entry name" value="HicA_toxin"/>
    <property type="match status" value="1"/>
</dbReference>
<dbReference type="InterPro" id="IPR012933">
    <property type="entry name" value="HicA_mRNA_interferase"/>
</dbReference>
<dbReference type="Proteomes" id="UP000053989">
    <property type="component" value="Unassembled WGS sequence"/>
</dbReference>
<feature type="region of interest" description="Disordered" evidence="1">
    <location>
        <begin position="684"/>
        <end position="727"/>
    </location>
</feature>
<feature type="compositionally biased region" description="Acidic residues" evidence="1">
    <location>
        <begin position="392"/>
        <end position="424"/>
    </location>
</feature>
<keyword evidence="3" id="KW-1185">Reference proteome</keyword>